<evidence type="ECO:0008006" key="5">
    <source>
        <dbReference type="Google" id="ProtNLM"/>
    </source>
</evidence>
<organism evidence="3 4">
    <name type="scientific">Acinetobacter tandoii DSM 14970 = CIP 107469</name>
    <dbReference type="NCBI Taxonomy" id="1120927"/>
    <lineage>
        <taxon>Bacteria</taxon>
        <taxon>Pseudomonadati</taxon>
        <taxon>Pseudomonadota</taxon>
        <taxon>Gammaproteobacteria</taxon>
        <taxon>Moraxellales</taxon>
        <taxon>Moraxellaceae</taxon>
        <taxon>Acinetobacter</taxon>
    </lineage>
</organism>
<feature type="non-terminal residue" evidence="3">
    <location>
        <position position="170"/>
    </location>
</feature>
<proteinExistence type="predicted"/>
<evidence type="ECO:0000256" key="2">
    <source>
        <dbReference type="SAM" id="Phobius"/>
    </source>
</evidence>
<reference evidence="3 4" key="1">
    <citation type="submission" date="2013-03" db="EMBL/GenBank/DDBJ databases">
        <title>The Genome Sequence of Acinetobacter tandoii CIP 107469.</title>
        <authorList>
            <consortium name="The Broad Institute Genome Sequencing Platform"/>
            <consortium name="The Broad Institute Genome Sequencing Center for Infectious Disease"/>
            <person name="Cerqueira G."/>
            <person name="Feldgarden M."/>
            <person name="Courvalin P."/>
            <person name="Perichon B."/>
            <person name="Grillot-Courvalin C."/>
            <person name="Clermont D."/>
            <person name="Rocha E."/>
            <person name="Yoon E.-J."/>
            <person name="Nemec A."/>
            <person name="Walker B."/>
            <person name="Young S.K."/>
            <person name="Zeng Q."/>
            <person name="Gargeya S."/>
            <person name="Fitzgerald M."/>
            <person name="Haas B."/>
            <person name="Abouelleil A."/>
            <person name="Alvarado L."/>
            <person name="Arachchi H.M."/>
            <person name="Berlin A.M."/>
            <person name="Chapman S.B."/>
            <person name="Dewar J."/>
            <person name="Goldberg J."/>
            <person name="Griggs A."/>
            <person name="Gujja S."/>
            <person name="Hansen M."/>
            <person name="Howarth C."/>
            <person name="Imamovic A."/>
            <person name="Larimer J."/>
            <person name="McCowan C."/>
            <person name="Murphy C."/>
            <person name="Neiman D."/>
            <person name="Pearson M."/>
            <person name="Priest M."/>
            <person name="Roberts A."/>
            <person name="Saif S."/>
            <person name="Shea T."/>
            <person name="Sisk P."/>
            <person name="Sykes S."/>
            <person name="Wortman J."/>
            <person name="Nusbaum C."/>
            <person name="Birren B."/>
        </authorList>
    </citation>
    <scope>NUCLEOTIDE SEQUENCE [LARGE SCALE GENOMIC DNA]</scope>
    <source>
        <strain evidence="3 4">CIP 107469</strain>
    </source>
</reference>
<gene>
    <name evidence="3" type="ORF">I593_00814</name>
</gene>
<dbReference type="eggNOG" id="COG3064">
    <property type="taxonomic scope" value="Bacteria"/>
</dbReference>
<keyword evidence="2" id="KW-0812">Transmembrane</keyword>
<feature type="compositionally biased region" description="Basic and acidic residues" evidence="1">
    <location>
        <begin position="109"/>
        <end position="119"/>
    </location>
</feature>
<accession>R9B885</accession>
<dbReference type="AlphaFoldDB" id="R9B885"/>
<keyword evidence="2" id="KW-1133">Transmembrane helix</keyword>
<sequence>MKNFQKPPFKQNAIALGFTFGVHVLAVVGLLYLGMSKPPKPPEQIKTILIKPQDLQPTPREETEFTETAHENIAPEITQTAEPSIEPAPVIPVAPPKTNTAEQQAARLAQEKAKAEKAQADAAAKAKTQADATAKAKAQADATAKAKAQADAAAKAKAQADAAAKAKAQA</sequence>
<feature type="compositionally biased region" description="Basic and acidic residues" evidence="1">
    <location>
        <begin position="59"/>
        <end position="70"/>
    </location>
</feature>
<keyword evidence="2" id="KW-0472">Membrane</keyword>
<evidence type="ECO:0000256" key="1">
    <source>
        <dbReference type="SAM" id="MobiDB-lite"/>
    </source>
</evidence>
<keyword evidence="4" id="KW-1185">Reference proteome</keyword>
<feature type="transmembrane region" description="Helical" evidence="2">
    <location>
        <begin position="12"/>
        <end position="35"/>
    </location>
</feature>
<protein>
    <recommendedName>
        <fullName evidence="5">Protein TolA</fullName>
    </recommendedName>
</protein>
<name>R9B885_9GAMM</name>
<feature type="compositionally biased region" description="Low complexity" evidence="1">
    <location>
        <begin position="120"/>
        <end position="170"/>
    </location>
</feature>
<evidence type="ECO:0000313" key="3">
    <source>
        <dbReference type="EMBL" id="EOR10460.1"/>
    </source>
</evidence>
<evidence type="ECO:0000313" key="4">
    <source>
        <dbReference type="Proteomes" id="UP000016201"/>
    </source>
</evidence>
<dbReference type="EMBL" id="AQFM01000026">
    <property type="protein sequence ID" value="EOR10460.1"/>
    <property type="molecule type" value="Genomic_DNA"/>
</dbReference>
<feature type="region of interest" description="Disordered" evidence="1">
    <location>
        <begin position="55"/>
        <end position="170"/>
    </location>
</feature>
<dbReference type="Proteomes" id="UP000016201">
    <property type="component" value="Unassembled WGS sequence"/>
</dbReference>
<comment type="caution">
    <text evidence="3">The sequence shown here is derived from an EMBL/GenBank/DDBJ whole genome shotgun (WGS) entry which is preliminary data.</text>
</comment>